<dbReference type="EMBL" id="WIXP02000005">
    <property type="protein sequence ID" value="KAF6210430.1"/>
    <property type="molecule type" value="Genomic_DNA"/>
</dbReference>
<feature type="compositionally biased region" description="Pro residues" evidence="1">
    <location>
        <begin position="370"/>
        <end position="381"/>
    </location>
</feature>
<feature type="region of interest" description="Disordered" evidence="1">
    <location>
        <begin position="356"/>
        <end position="493"/>
    </location>
</feature>
<evidence type="ECO:0000313" key="3">
    <source>
        <dbReference type="Proteomes" id="UP000466442"/>
    </source>
</evidence>
<protein>
    <submittedName>
        <fullName evidence="2">Uncharacterized protein</fullName>
    </submittedName>
</protein>
<proteinExistence type="predicted"/>
<feature type="region of interest" description="Disordered" evidence="1">
    <location>
        <begin position="112"/>
        <end position="140"/>
    </location>
</feature>
<feature type="region of interest" description="Disordered" evidence="1">
    <location>
        <begin position="173"/>
        <end position="198"/>
    </location>
</feature>
<dbReference type="Proteomes" id="UP000466442">
    <property type="component" value="Linkage Group LG5"/>
</dbReference>
<feature type="region of interest" description="Disordered" evidence="1">
    <location>
        <begin position="1"/>
        <end position="64"/>
    </location>
</feature>
<organism evidence="2 3">
    <name type="scientific">Apolygus lucorum</name>
    <name type="common">Small green plant bug</name>
    <name type="synonym">Lygocoris lucorum</name>
    <dbReference type="NCBI Taxonomy" id="248454"/>
    <lineage>
        <taxon>Eukaryota</taxon>
        <taxon>Metazoa</taxon>
        <taxon>Ecdysozoa</taxon>
        <taxon>Arthropoda</taxon>
        <taxon>Hexapoda</taxon>
        <taxon>Insecta</taxon>
        <taxon>Pterygota</taxon>
        <taxon>Neoptera</taxon>
        <taxon>Paraneoptera</taxon>
        <taxon>Hemiptera</taxon>
        <taxon>Heteroptera</taxon>
        <taxon>Panheteroptera</taxon>
        <taxon>Cimicomorpha</taxon>
        <taxon>Miridae</taxon>
        <taxon>Mirini</taxon>
        <taxon>Apolygus</taxon>
    </lineage>
</organism>
<feature type="compositionally biased region" description="Polar residues" evidence="1">
    <location>
        <begin position="49"/>
        <end position="60"/>
    </location>
</feature>
<feature type="compositionally biased region" description="Pro residues" evidence="1">
    <location>
        <begin position="400"/>
        <end position="422"/>
    </location>
</feature>
<evidence type="ECO:0000256" key="1">
    <source>
        <dbReference type="SAM" id="MobiDB-lite"/>
    </source>
</evidence>
<gene>
    <name evidence="2" type="ORF">GE061_013536</name>
</gene>
<feature type="region of interest" description="Disordered" evidence="1">
    <location>
        <begin position="250"/>
        <end position="270"/>
    </location>
</feature>
<feature type="region of interest" description="Disordered" evidence="1">
    <location>
        <begin position="302"/>
        <end position="333"/>
    </location>
</feature>
<evidence type="ECO:0000313" key="2">
    <source>
        <dbReference type="EMBL" id="KAF6210430.1"/>
    </source>
</evidence>
<sequence length="493" mass="56051">MTKGDLEKSPDSNTSSEVSEKVHRSRPSEVSDKARRSKAHSEAGKLHAESTTYPTLSSKPSSDEHAIHLNCGCPNKREAFFDKLLSYLEKQSEVISRCCFDEKTVPKRNKRLNTDPIFNKTDSPCLEHDSPNSSKEHKLEEKHSILKTRDNECKIIVEVCTCDKDKDVAPIPSESRKSVKLQDQTHSEVKKHHQPNETNNEIDCSGCEQKVADFFKLADEICQAYLKRCLMNDDVKLHSSYSDRNVKIEELDKPQEQRGQEHPIQEKVQNRDGRGCNSLAVQVECNGDREEFVIHPCDCPPKSGRAPSHHQSGRTSNFQPRTGQDDLDVNQRPKRSCVEVFEDRYGQILRDLHSKLVKPGPQSGAENGNQPPPPPPPPPPGGQQQSTHPNQQYPTSDYPTYPPPQQQHPPQQPGYQPPPARLPPNEQRQPYKSQNQQPYPPQHQPYPHQYQPYPPHNPVYQNHQPSPDSKEQEKNRKASRAPPPDRRKKKSSS</sequence>
<feature type="compositionally biased region" description="Polar residues" evidence="1">
    <location>
        <begin position="313"/>
        <end position="322"/>
    </location>
</feature>
<accession>A0A6A4K0N0</accession>
<comment type="caution">
    <text evidence="2">The sequence shown here is derived from an EMBL/GenBank/DDBJ whole genome shotgun (WGS) entry which is preliminary data.</text>
</comment>
<name>A0A6A4K0N0_APOLU</name>
<feature type="compositionally biased region" description="Basic and acidic residues" evidence="1">
    <location>
        <begin position="18"/>
        <end position="48"/>
    </location>
</feature>
<reference evidence="2" key="1">
    <citation type="journal article" date="2021" name="Mol. Ecol. Resour.">
        <title>Apolygus lucorum genome provides insights into omnivorousness and mesophyll feeding.</title>
        <authorList>
            <person name="Liu Y."/>
            <person name="Liu H."/>
            <person name="Wang H."/>
            <person name="Huang T."/>
            <person name="Liu B."/>
            <person name="Yang B."/>
            <person name="Yin L."/>
            <person name="Li B."/>
            <person name="Zhang Y."/>
            <person name="Zhang S."/>
            <person name="Jiang F."/>
            <person name="Zhang X."/>
            <person name="Ren Y."/>
            <person name="Wang B."/>
            <person name="Wang S."/>
            <person name="Lu Y."/>
            <person name="Wu K."/>
            <person name="Fan W."/>
            <person name="Wang G."/>
        </authorList>
    </citation>
    <scope>NUCLEOTIDE SEQUENCE</scope>
    <source>
        <strain evidence="2">12Hb</strain>
    </source>
</reference>
<keyword evidence="3" id="KW-1185">Reference proteome</keyword>
<feature type="compositionally biased region" description="Basic and acidic residues" evidence="1">
    <location>
        <begin position="125"/>
        <end position="140"/>
    </location>
</feature>
<dbReference type="AlphaFoldDB" id="A0A6A4K0N0"/>
<feature type="compositionally biased region" description="Basic and acidic residues" evidence="1">
    <location>
        <begin position="1"/>
        <end position="10"/>
    </location>
</feature>